<dbReference type="Proteomes" id="UP000635606">
    <property type="component" value="Unassembled WGS sequence"/>
</dbReference>
<dbReference type="AlphaFoldDB" id="A0A8J4E937"/>
<proteinExistence type="predicted"/>
<sequence>MGTIAVCVTLVCSVAGLVVWRLTRDGDSARSQRDPFPTAALQRASAPFKAQLGACELDRVGSAWTDTTCEPAAGAPGPIVFTQHRTPTDRVPASSAEIYQVWGPRNGGLLRVDDRGLNWRDDLKIVSIQLDMPDGWNADKVTQWWDETTAGAVLSTPENNALGTTSGSPAPVAAAPETVAGLPYLVRSFARPWWNDLKSCTEDVRHQYSFYPVPPVGIVIDEMYYCELRDGWQKAGGFDKIMFVAWDNRQHQRMDHKSIKDVFGAEKVKDQPGLAGPRSGMFMVADFPQHCMVYWDDESVAVAAWAFAPCRKDPKTTPATVTTFWQSRG</sequence>
<name>A0A8J4E937_9ACTN</name>
<protein>
    <submittedName>
        <fullName evidence="1">Uncharacterized protein</fullName>
    </submittedName>
</protein>
<organism evidence="1 2">
    <name type="scientific">Virgisporangium ochraceum</name>
    <dbReference type="NCBI Taxonomy" id="65505"/>
    <lineage>
        <taxon>Bacteria</taxon>
        <taxon>Bacillati</taxon>
        <taxon>Actinomycetota</taxon>
        <taxon>Actinomycetes</taxon>
        <taxon>Micromonosporales</taxon>
        <taxon>Micromonosporaceae</taxon>
        <taxon>Virgisporangium</taxon>
    </lineage>
</organism>
<reference evidence="1" key="1">
    <citation type="submission" date="2021-01" db="EMBL/GenBank/DDBJ databases">
        <title>Whole genome shotgun sequence of Virgisporangium ochraceum NBRC 16418.</title>
        <authorList>
            <person name="Komaki H."/>
            <person name="Tamura T."/>
        </authorList>
    </citation>
    <scope>NUCLEOTIDE SEQUENCE</scope>
    <source>
        <strain evidence="1">NBRC 16418</strain>
    </source>
</reference>
<gene>
    <name evidence="1" type="ORF">Voc01_009410</name>
</gene>
<comment type="caution">
    <text evidence="1">The sequence shown here is derived from an EMBL/GenBank/DDBJ whole genome shotgun (WGS) entry which is preliminary data.</text>
</comment>
<dbReference type="EMBL" id="BOPH01000015">
    <property type="protein sequence ID" value="GIJ66024.1"/>
    <property type="molecule type" value="Genomic_DNA"/>
</dbReference>
<accession>A0A8J4E937</accession>
<keyword evidence="2" id="KW-1185">Reference proteome</keyword>
<evidence type="ECO:0000313" key="2">
    <source>
        <dbReference type="Proteomes" id="UP000635606"/>
    </source>
</evidence>
<evidence type="ECO:0000313" key="1">
    <source>
        <dbReference type="EMBL" id="GIJ66024.1"/>
    </source>
</evidence>